<keyword evidence="11" id="KW-1185">Reference proteome</keyword>
<gene>
    <name evidence="8 10" type="primary">btuD</name>
    <name evidence="10" type="ordered locus">EBL_c15980</name>
</gene>
<dbReference type="NCBIfam" id="NF002981">
    <property type="entry name" value="PRK03695.1"/>
    <property type="match status" value="1"/>
</dbReference>
<dbReference type="Pfam" id="PF00005">
    <property type="entry name" value="ABC_tran"/>
    <property type="match status" value="1"/>
</dbReference>
<keyword evidence="4 8" id="KW-0547">Nucleotide-binding</keyword>
<evidence type="ECO:0000313" key="11">
    <source>
        <dbReference type="Proteomes" id="UP000001955"/>
    </source>
</evidence>
<evidence type="ECO:0000256" key="4">
    <source>
        <dbReference type="ARBA" id="ARBA00022741"/>
    </source>
</evidence>
<dbReference type="PATRIC" id="fig|630626.3.peg.1541"/>
<evidence type="ECO:0000256" key="7">
    <source>
        <dbReference type="ARBA" id="ARBA00023136"/>
    </source>
</evidence>
<dbReference type="GO" id="GO:0016887">
    <property type="term" value="F:ATP hydrolysis activity"/>
    <property type="evidence" value="ECO:0007669"/>
    <property type="project" value="InterPro"/>
</dbReference>
<dbReference type="CDD" id="cd03214">
    <property type="entry name" value="ABC_Iron-Siderophores_B12_Hemin"/>
    <property type="match status" value="1"/>
</dbReference>
<feature type="binding site" evidence="8">
    <location>
        <begin position="33"/>
        <end position="40"/>
    </location>
    <ligand>
        <name>ATP</name>
        <dbReference type="ChEBI" id="CHEBI:30616"/>
    </ligand>
</feature>
<keyword evidence="2 8" id="KW-1003">Cell membrane</keyword>
<keyword evidence="5 8" id="KW-0067">ATP-binding</keyword>
<comment type="similarity">
    <text evidence="8">Belongs to the ABC transporter superfamily. Vitamin B12 importer (TC 3.A.1.13.1) family.</text>
</comment>
<dbReference type="HOGENOM" id="CLU_000604_1_11_6"/>
<organism evidence="10 11">
    <name type="scientific">Shimwellia blattae (strain ATCC 29907 / DSM 4481 / JCM 1650 / NBRC 105725 / CDC 9005-74)</name>
    <name type="common">Escherichia blattae</name>
    <dbReference type="NCBI Taxonomy" id="630626"/>
    <lineage>
        <taxon>Bacteria</taxon>
        <taxon>Pseudomonadati</taxon>
        <taxon>Pseudomonadota</taxon>
        <taxon>Gammaproteobacteria</taxon>
        <taxon>Enterobacterales</taxon>
        <taxon>Enterobacteriaceae</taxon>
        <taxon>Shimwellia</taxon>
    </lineage>
</organism>
<keyword evidence="1 8" id="KW-0813">Transport</keyword>
<dbReference type="InterPro" id="IPR050153">
    <property type="entry name" value="Metal_Ion_Import_ABC"/>
</dbReference>
<dbReference type="RefSeq" id="WP_002440166.1">
    <property type="nucleotide sequence ID" value="NC_017910.1"/>
</dbReference>
<comment type="subunit">
    <text evidence="8">The complex is composed of two ATP-binding proteins (BtuD), two transmembrane proteins (BtuC) and a solute-binding protein (BtuF).</text>
</comment>
<evidence type="ECO:0000313" key="10">
    <source>
        <dbReference type="EMBL" id="AFJ46692.1"/>
    </source>
</evidence>
<dbReference type="OrthoDB" id="5292475at2"/>
<dbReference type="EMBL" id="CP001560">
    <property type="protein sequence ID" value="AFJ46692.1"/>
    <property type="molecule type" value="Genomic_DNA"/>
</dbReference>
<dbReference type="InterPro" id="IPR003439">
    <property type="entry name" value="ABC_transporter-like_ATP-bd"/>
</dbReference>
<dbReference type="HAMAP" id="MF_01005">
    <property type="entry name" value="BtuD"/>
    <property type="match status" value="1"/>
</dbReference>
<evidence type="ECO:0000256" key="2">
    <source>
        <dbReference type="ARBA" id="ARBA00022475"/>
    </source>
</evidence>
<dbReference type="PANTHER" id="PTHR42734:SF18">
    <property type="entry name" value="VITAMIN B12 IMPORT ATP-BINDING PROTEIN BTUD"/>
    <property type="match status" value="1"/>
</dbReference>
<evidence type="ECO:0000256" key="1">
    <source>
        <dbReference type="ARBA" id="ARBA00022448"/>
    </source>
</evidence>
<dbReference type="KEGG" id="ebt:EBL_c15980"/>
<accession>K6VY97</accession>
<proteinExistence type="inferred from homology"/>
<dbReference type="InterPro" id="IPR023693">
    <property type="entry name" value="ABC_transptr_BtuD"/>
</dbReference>
<name>I2B838_SHIBC</name>
<keyword evidence="3 8" id="KW-0997">Cell inner membrane</keyword>
<dbReference type="PROSITE" id="PS00211">
    <property type="entry name" value="ABC_TRANSPORTER_1"/>
    <property type="match status" value="1"/>
</dbReference>
<dbReference type="Gene3D" id="3.40.50.300">
    <property type="entry name" value="P-loop containing nucleotide triphosphate hydrolases"/>
    <property type="match status" value="1"/>
</dbReference>
<comment type="function">
    <text evidence="8">Part of the ABC transporter complex BtuCDF involved in vitamin B12 import. Responsible for energy coupling to the transport system.</text>
</comment>
<dbReference type="SMART" id="SM00382">
    <property type="entry name" value="AAA"/>
    <property type="match status" value="1"/>
</dbReference>
<evidence type="ECO:0000256" key="8">
    <source>
        <dbReference type="HAMAP-Rule" id="MF_01005"/>
    </source>
</evidence>
<dbReference type="InterPro" id="IPR017871">
    <property type="entry name" value="ABC_transporter-like_CS"/>
</dbReference>
<dbReference type="EC" id="7.6.2.8" evidence="8"/>
<evidence type="ECO:0000259" key="9">
    <source>
        <dbReference type="PROSITE" id="PS50893"/>
    </source>
</evidence>
<comment type="subcellular location">
    <subcellularLocation>
        <location evidence="8">Cell inner membrane</location>
        <topology evidence="8">Peripheral membrane protein</topology>
    </subcellularLocation>
</comment>
<evidence type="ECO:0000256" key="6">
    <source>
        <dbReference type="ARBA" id="ARBA00022967"/>
    </source>
</evidence>
<feature type="domain" description="ABC transporter" evidence="9">
    <location>
        <begin position="1"/>
        <end position="233"/>
    </location>
</feature>
<sequence length="249" mass="26602">MLPLLALQNLAVTGRLAPLSGHVLPGAYLHLVGPNGAGKSTLLACMAGLHPHQGACLLSGQPVSGWPAAALAHQRAWLSQQQVAPFAMPVWHYLSLHQPRESAQAVMLSLARALGLEDKLTRQVSQLSGGEWQRVRLAACVLQIHPGCHDGGRLLLLDEPMAGLDVAQQAAVDRVLGELHQAGITIVLSSHDLNHTLRHASQVWLLKGGVLLARGEPGDVLSEDNLTRAYGVGFRHLRVDGYNMVVPVP</sequence>
<evidence type="ECO:0000256" key="5">
    <source>
        <dbReference type="ARBA" id="ARBA00022840"/>
    </source>
</evidence>
<keyword evidence="7 8" id="KW-0472">Membrane</keyword>
<dbReference type="InterPro" id="IPR003593">
    <property type="entry name" value="AAA+_ATPase"/>
</dbReference>
<accession>I2B838</accession>
<dbReference type="GO" id="GO:0005524">
    <property type="term" value="F:ATP binding"/>
    <property type="evidence" value="ECO:0007669"/>
    <property type="project" value="UniProtKB-KW"/>
</dbReference>
<dbReference type="FunFam" id="3.40.50.300:FF:000462">
    <property type="entry name" value="Vitamin B12 import ATP-binding protein BtuD"/>
    <property type="match status" value="1"/>
</dbReference>
<keyword evidence="6 8" id="KW-1278">Translocase</keyword>
<dbReference type="STRING" id="630626.EBL_c15980"/>
<dbReference type="GO" id="GO:0015420">
    <property type="term" value="F:ABC-type vitamin B12 transporter activity"/>
    <property type="evidence" value="ECO:0007669"/>
    <property type="project" value="UniProtKB-UniRule"/>
</dbReference>
<dbReference type="GO" id="GO:0005886">
    <property type="term" value="C:plasma membrane"/>
    <property type="evidence" value="ECO:0007669"/>
    <property type="project" value="UniProtKB-SubCell"/>
</dbReference>
<dbReference type="SUPFAM" id="SSF52540">
    <property type="entry name" value="P-loop containing nucleoside triphosphate hydrolases"/>
    <property type="match status" value="1"/>
</dbReference>
<evidence type="ECO:0000256" key="3">
    <source>
        <dbReference type="ARBA" id="ARBA00022519"/>
    </source>
</evidence>
<reference evidence="10 11" key="1">
    <citation type="journal article" date="2012" name="J. Bacteriol.">
        <title>Complete genome sequence of the B12-producing Shimwellia blattae strain DSM 4481, isolated from a cockroach.</title>
        <authorList>
            <person name="Brzuszkiewicz E."/>
            <person name="Waschkowitz T."/>
            <person name="Wiezer A."/>
            <person name="Daniel R."/>
        </authorList>
    </citation>
    <scope>NUCLEOTIDE SEQUENCE [LARGE SCALE GENOMIC DNA]</scope>
    <source>
        <strain evidence="11">ATCC 29907 / DSM 4481 / JCM 1650 / NBRC 105725 / CDC 9005-74</strain>
    </source>
</reference>
<dbReference type="Proteomes" id="UP000001955">
    <property type="component" value="Chromosome"/>
</dbReference>
<dbReference type="AlphaFoldDB" id="I2B838"/>
<dbReference type="InterPro" id="IPR027417">
    <property type="entry name" value="P-loop_NTPase"/>
</dbReference>
<protein>
    <recommendedName>
        <fullName evidence="8">Vitamin B12 import ATP-binding protein BtuD</fullName>
        <ecNumber evidence="8">7.6.2.8</ecNumber>
    </recommendedName>
    <alternativeName>
        <fullName evidence="8">Vitamin B12-transporting ATPase</fullName>
    </alternativeName>
</protein>
<dbReference type="PROSITE" id="PS50893">
    <property type="entry name" value="ABC_TRANSPORTER_2"/>
    <property type="match status" value="1"/>
</dbReference>
<comment type="catalytic activity">
    <reaction evidence="8">
        <text>an R-cob(III)alamin(out) + ATP + H2O = an R-cob(III)alamin(in) + ADP + phosphate + H(+)</text>
        <dbReference type="Rhea" id="RHEA:17873"/>
        <dbReference type="ChEBI" id="CHEBI:15377"/>
        <dbReference type="ChEBI" id="CHEBI:15378"/>
        <dbReference type="ChEBI" id="CHEBI:30616"/>
        <dbReference type="ChEBI" id="CHEBI:43474"/>
        <dbReference type="ChEBI" id="CHEBI:140785"/>
        <dbReference type="ChEBI" id="CHEBI:456216"/>
        <dbReference type="EC" id="7.6.2.8"/>
    </reaction>
</comment>
<dbReference type="eggNOG" id="COG4138">
    <property type="taxonomic scope" value="Bacteria"/>
</dbReference>
<dbReference type="PANTHER" id="PTHR42734">
    <property type="entry name" value="METAL TRANSPORT SYSTEM ATP-BINDING PROTEIN TM_0124-RELATED"/>
    <property type="match status" value="1"/>
</dbReference>